<dbReference type="PRINTS" id="PR02045">
    <property type="entry name" value="F138DOMAIN"/>
</dbReference>
<reference evidence="3" key="2">
    <citation type="submission" date="2025-08" db="UniProtKB">
        <authorList>
            <consortium name="Ensembl"/>
        </authorList>
    </citation>
    <scope>IDENTIFICATION</scope>
</reference>
<proteinExistence type="predicted"/>
<sequence length="118" mass="13053">MSIMFMFSFVLSFFFFFFETGSHPVPQAGVQWHDLGSLQLLSVGSSDSSASASQIAGITGDEVDQKHGSASEMLSEPSEAPKGFYVETIVTYKENFVPITEKIHNYWKSWTSGRGTEP</sequence>
<dbReference type="AlphaFoldDB" id="A0A8I3XAN3"/>
<dbReference type="PANTHER" id="PTHR40386:SF1">
    <property type="entry name" value="SMALL INTEGRAL MEMBRANE PROTEIN 26"/>
    <property type="match status" value="1"/>
</dbReference>
<accession>A0A8I3XAN3</accession>
<evidence type="ECO:0000313" key="3">
    <source>
        <dbReference type="Ensembl" id="ENSCJAP00000090789.1"/>
    </source>
</evidence>
<keyword evidence="4" id="KW-1185">Reference proteome</keyword>
<dbReference type="InterPro" id="IPR038831">
    <property type="entry name" value="SMIM26"/>
</dbReference>
<dbReference type="PANTHER" id="PTHR40386">
    <property type="entry name" value="SMALL INTEGRAL MEMBRANE PROTEIN 26"/>
    <property type="match status" value="1"/>
</dbReference>
<organism evidence="3 4">
    <name type="scientific">Callithrix jacchus</name>
    <name type="common">White-tufted-ear marmoset</name>
    <name type="synonym">Simia Jacchus</name>
    <dbReference type="NCBI Taxonomy" id="9483"/>
    <lineage>
        <taxon>Eukaryota</taxon>
        <taxon>Metazoa</taxon>
        <taxon>Chordata</taxon>
        <taxon>Craniata</taxon>
        <taxon>Vertebrata</taxon>
        <taxon>Euteleostomi</taxon>
        <taxon>Mammalia</taxon>
        <taxon>Eutheria</taxon>
        <taxon>Euarchontoglires</taxon>
        <taxon>Primates</taxon>
        <taxon>Haplorrhini</taxon>
        <taxon>Platyrrhini</taxon>
        <taxon>Cebidae</taxon>
        <taxon>Callitrichinae</taxon>
        <taxon>Callithrix</taxon>
        <taxon>Callithrix</taxon>
    </lineage>
</organism>
<reference evidence="3 4" key="1">
    <citation type="submission" date="2009-03" db="EMBL/GenBank/DDBJ databases">
        <authorList>
            <person name="Warren W."/>
            <person name="Ye L."/>
            <person name="Minx P."/>
            <person name="Worley K."/>
            <person name="Gibbs R."/>
            <person name="Wilson R.K."/>
        </authorList>
    </citation>
    <scope>NUCLEOTIDE SEQUENCE [LARGE SCALE GENOMIC DNA]</scope>
</reference>
<evidence type="ECO:0000256" key="2">
    <source>
        <dbReference type="SAM" id="SignalP"/>
    </source>
</evidence>
<feature type="chain" id="PRO_5035254414" evidence="2">
    <location>
        <begin position="23"/>
        <end position="118"/>
    </location>
</feature>
<feature type="signal peptide" evidence="2">
    <location>
        <begin position="1"/>
        <end position="22"/>
    </location>
</feature>
<dbReference type="GeneTree" id="ENSGT01050000248417"/>
<name>A0A8I3XAN3_CALJA</name>
<keyword evidence="2" id="KW-0732">Signal</keyword>
<dbReference type="Ensembl" id="ENSCJAT00000127087.1">
    <property type="protein sequence ID" value="ENSCJAP00000090789.1"/>
    <property type="gene ID" value="ENSCJAG00000086632.1"/>
</dbReference>
<dbReference type="Proteomes" id="UP000008225">
    <property type="component" value="Chromosome 5"/>
</dbReference>
<protein>
    <submittedName>
        <fullName evidence="3">Uncharacterized protein</fullName>
    </submittedName>
</protein>
<reference evidence="3" key="3">
    <citation type="submission" date="2025-09" db="UniProtKB">
        <authorList>
            <consortium name="Ensembl"/>
        </authorList>
    </citation>
    <scope>IDENTIFICATION</scope>
</reference>
<evidence type="ECO:0000313" key="4">
    <source>
        <dbReference type="Proteomes" id="UP000008225"/>
    </source>
</evidence>
<feature type="region of interest" description="Disordered" evidence="1">
    <location>
        <begin position="54"/>
        <end position="79"/>
    </location>
</feature>
<evidence type="ECO:0000256" key="1">
    <source>
        <dbReference type="SAM" id="MobiDB-lite"/>
    </source>
</evidence>